<dbReference type="SUPFAM" id="SSF55785">
    <property type="entry name" value="PYP-like sensor domain (PAS domain)"/>
    <property type="match status" value="1"/>
</dbReference>
<keyword evidence="4" id="KW-0238">DNA-binding</keyword>
<evidence type="ECO:0000256" key="2">
    <source>
        <dbReference type="ARBA" id="ARBA00022840"/>
    </source>
</evidence>
<dbReference type="InterPro" id="IPR000014">
    <property type="entry name" value="PAS"/>
</dbReference>
<dbReference type="PROSITE" id="PS50045">
    <property type="entry name" value="SIGMA54_INTERACT_4"/>
    <property type="match status" value="1"/>
</dbReference>
<dbReference type="Pfam" id="PF13426">
    <property type="entry name" value="PAS_9"/>
    <property type="match status" value="1"/>
</dbReference>
<dbReference type="SMART" id="SM00091">
    <property type="entry name" value="PAS"/>
    <property type="match status" value="1"/>
</dbReference>
<sequence length="454" mass="50741">MNEDAENNNRDVILDSINEGVFTIGLDWRITAFNRAAERITGISKEDAVGRTCSDVFHANICEKDCALRRTFDTGEPTMNATAHIINNRGHRVPIRISAAILKDREGKIIGGVETFSDLSQVEQLQKELQNRHTFEDIVGRSPAMMKLFEVLPQIAESSSTVLIEGPSGTGKELFARAIHNLSPRRKKRFVPVNCAALPDTLLESELFGHKAGAFTDAKRDKAGRFTLADGGTIFLDEIADISPAFQVRLLRILQERIVEPLGSVEPIKIDVRVVAGTNKNLVQLVQEGKFRDDLYYRIRVIHLVLPDLKQRREDIPLLVDYMVTKFNRLQGKDIAGISREAMARLMEHDFPGNVRELENIIEQAFVLCRGGMIELHHLPPELRPATSSASGGFGSMSLRAMERHLIAETLHRRGGNRTEAARDLGINMSTLYRKIKGLGIDVPDRDGRGIKKQ</sequence>
<dbReference type="InterPro" id="IPR002197">
    <property type="entry name" value="HTH_Fis"/>
</dbReference>
<dbReference type="InterPro" id="IPR025943">
    <property type="entry name" value="Sigma_54_int_dom_ATP-bd_2"/>
</dbReference>
<dbReference type="AlphaFoldDB" id="A0A971M733"/>
<comment type="caution">
    <text evidence="9">The sequence shown here is derived from an EMBL/GenBank/DDBJ whole genome shotgun (WGS) entry which is preliminary data.</text>
</comment>
<accession>A0A971M733</accession>
<dbReference type="SUPFAM" id="SSF52540">
    <property type="entry name" value="P-loop containing nucleoside triphosphate hydrolases"/>
    <property type="match status" value="1"/>
</dbReference>
<dbReference type="PROSITE" id="PS00688">
    <property type="entry name" value="SIGMA54_INTERACT_3"/>
    <property type="match status" value="1"/>
</dbReference>
<dbReference type="InterPro" id="IPR009057">
    <property type="entry name" value="Homeodomain-like_sf"/>
</dbReference>
<dbReference type="GO" id="GO:0006355">
    <property type="term" value="P:regulation of DNA-templated transcription"/>
    <property type="evidence" value="ECO:0007669"/>
    <property type="project" value="InterPro"/>
</dbReference>
<reference evidence="9" key="1">
    <citation type="journal article" date="2020" name="Biotechnol. Biofuels">
        <title>New insights from the biogas microbiome by comprehensive genome-resolved metagenomics of nearly 1600 species originating from multiple anaerobic digesters.</title>
        <authorList>
            <person name="Campanaro S."/>
            <person name="Treu L."/>
            <person name="Rodriguez-R L.M."/>
            <person name="Kovalovszki A."/>
            <person name="Ziels R.M."/>
            <person name="Maus I."/>
            <person name="Zhu X."/>
            <person name="Kougias P.G."/>
            <person name="Basile A."/>
            <person name="Luo G."/>
            <person name="Schluter A."/>
            <person name="Konstantinidis K.T."/>
            <person name="Angelidaki I."/>
        </authorList>
    </citation>
    <scope>NUCLEOTIDE SEQUENCE</scope>
    <source>
        <strain evidence="9">AS06rmzACSIP_7</strain>
    </source>
</reference>
<gene>
    <name evidence="9" type="ORF">GXY80_12990</name>
</gene>
<dbReference type="PROSITE" id="PS00676">
    <property type="entry name" value="SIGMA54_INTERACT_2"/>
    <property type="match status" value="1"/>
</dbReference>
<dbReference type="Pfam" id="PF02954">
    <property type="entry name" value="HTH_8"/>
    <property type="match status" value="1"/>
</dbReference>
<organism evidence="9 10">
    <name type="scientific">Syntrophorhabdus aromaticivorans</name>
    <dbReference type="NCBI Taxonomy" id="328301"/>
    <lineage>
        <taxon>Bacteria</taxon>
        <taxon>Pseudomonadati</taxon>
        <taxon>Thermodesulfobacteriota</taxon>
        <taxon>Syntrophorhabdia</taxon>
        <taxon>Syntrophorhabdales</taxon>
        <taxon>Syntrophorhabdaceae</taxon>
        <taxon>Syntrophorhabdus</taxon>
    </lineage>
</organism>
<evidence type="ECO:0000313" key="10">
    <source>
        <dbReference type="Proteomes" id="UP000777265"/>
    </source>
</evidence>
<dbReference type="Gene3D" id="3.40.50.300">
    <property type="entry name" value="P-loop containing nucleotide triphosphate hydrolases"/>
    <property type="match status" value="1"/>
</dbReference>
<dbReference type="PRINTS" id="PR01590">
    <property type="entry name" value="HTHFIS"/>
</dbReference>
<keyword evidence="3" id="KW-0805">Transcription regulation</keyword>
<evidence type="ECO:0000313" key="9">
    <source>
        <dbReference type="EMBL" id="NLW36371.1"/>
    </source>
</evidence>
<evidence type="ECO:0000259" key="7">
    <source>
        <dbReference type="PROSITE" id="PS50112"/>
    </source>
</evidence>
<dbReference type="PANTHER" id="PTHR32071:SF122">
    <property type="entry name" value="SIGMA FACTOR"/>
    <property type="match status" value="1"/>
</dbReference>
<keyword evidence="5" id="KW-0804">Transcription</keyword>
<evidence type="ECO:0000256" key="5">
    <source>
        <dbReference type="ARBA" id="ARBA00023163"/>
    </source>
</evidence>
<feature type="domain" description="PAC" evidence="8">
    <location>
        <begin position="79"/>
        <end position="131"/>
    </location>
</feature>
<evidence type="ECO:0000259" key="8">
    <source>
        <dbReference type="PROSITE" id="PS50113"/>
    </source>
</evidence>
<dbReference type="CDD" id="cd00130">
    <property type="entry name" value="PAS"/>
    <property type="match status" value="1"/>
</dbReference>
<dbReference type="PROSITE" id="PS50112">
    <property type="entry name" value="PAS"/>
    <property type="match status" value="1"/>
</dbReference>
<reference evidence="9" key="2">
    <citation type="submission" date="2020-01" db="EMBL/GenBank/DDBJ databases">
        <authorList>
            <person name="Campanaro S."/>
        </authorList>
    </citation>
    <scope>NUCLEOTIDE SEQUENCE</scope>
    <source>
        <strain evidence="9">AS06rmzACSIP_7</strain>
    </source>
</reference>
<dbReference type="PANTHER" id="PTHR32071">
    <property type="entry name" value="TRANSCRIPTIONAL REGULATORY PROTEIN"/>
    <property type="match status" value="1"/>
</dbReference>
<keyword evidence="1" id="KW-0547">Nucleotide-binding</keyword>
<dbReference type="SUPFAM" id="SSF46689">
    <property type="entry name" value="Homeodomain-like"/>
    <property type="match status" value="1"/>
</dbReference>
<dbReference type="GO" id="GO:0043565">
    <property type="term" value="F:sequence-specific DNA binding"/>
    <property type="evidence" value="ECO:0007669"/>
    <property type="project" value="InterPro"/>
</dbReference>
<dbReference type="Proteomes" id="UP000777265">
    <property type="component" value="Unassembled WGS sequence"/>
</dbReference>
<evidence type="ECO:0000256" key="3">
    <source>
        <dbReference type="ARBA" id="ARBA00023015"/>
    </source>
</evidence>
<dbReference type="PROSITE" id="PS50113">
    <property type="entry name" value="PAC"/>
    <property type="match status" value="1"/>
</dbReference>
<dbReference type="GO" id="GO:0005524">
    <property type="term" value="F:ATP binding"/>
    <property type="evidence" value="ECO:0007669"/>
    <property type="project" value="UniProtKB-KW"/>
</dbReference>
<dbReference type="Gene3D" id="3.30.450.20">
    <property type="entry name" value="PAS domain"/>
    <property type="match status" value="1"/>
</dbReference>
<evidence type="ECO:0000256" key="4">
    <source>
        <dbReference type="ARBA" id="ARBA00023125"/>
    </source>
</evidence>
<dbReference type="CDD" id="cd00009">
    <property type="entry name" value="AAA"/>
    <property type="match status" value="1"/>
</dbReference>
<keyword evidence="2" id="KW-0067">ATP-binding</keyword>
<evidence type="ECO:0000256" key="1">
    <source>
        <dbReference type="ARBA" id="ARBA00022741"/>
    </source>
</evidence>
<proteinExistence type="predicted"/>
<dbReference type="InterPro" id="IPR025944">
    <property type="entry name" value="Sigma_54_int_dom_CS"/>
</dbReference>
<dbReference type="InterPro" id="IPR058031">
    <property type="entry name" value="AAA_lid_NorR"/>
</dbReference>
<protein>
    <submittedName>
        <fullName evidence="9">Sigma 54-interacting transcriptional regulator</fullName>
    </submittedName>
</protein>
<dbReference type="InterPro" id="IPR027417">
    <property type="entry name" value="P-loop_NTPase"/>
</dbReference>
<dbReference type="NCBIfam" id="TIGR00229">
    <property type="entry name" value="sensory_box"/>
    <property type="match status" value="1"/>
</dbReference>
<dbReference type="Pfam" id="PF25601">
    <property type="entry name" value="AAA_lid_14"/>
    <property type="match status" value="1"/>
</dbReference>
<name>A0A971M733_9BACT</name>
<dbReference type="FunFam" id="3.40.50.300:FF:000006">
    <property type="entry name" value="DNA-binding transcriptional regulator NtrC"/>
    <property type="match status" value="1"/>
</dbReference>
<feature type="domain" description="PAS" evidence="7">
    <location>
        <begin position="6"/>
        <end position="58"/>
    </location>
</feature>
<dbReference type="InterPro" id="IPR035965">
    <property type="entry name" value="PAS-like_dom_sf"/>
</dbReference>
<feature type="domain" description="Sigma-54 factor interaction" evidence="6">
    <location>
        <begin position="138"/>
        <end position="367"/>
    </location>
</feature>
<dbReference type="EMBL" id="JAAYEE010000241">
    <property type="protein sequence ID" value="NLW36371.1"/>
    <property type="molecule type" value="Genomic_DNA"/>
</dbReference>
<dbReference type="InterPro" id="IPR000700">
    <property type="entry name" value="PAS-assoc_C"/>
</dbReference>
<dbReference type="InterPro" id="IPR002078">
    <property type="entry name" value="Sigma_54_int"/>
</dbReference>
<dbReference type="Pfam" id="PF00158">
    <property type="entry name" value="Sigma54_activat"/>
    <property type="match status" value="1"/>
</dbReference>
<dbReference type="SMART" id="SM00382">
    <property type="entry name" value="AAA"/>
    <property type="match status" value="1"/>
</dbReference>
<dbReference type="Gene3D" id="1.10.10.60">
    <property type="entry name" value="Homeodomain-like"/>
    <property type="match status" value="1"/>
</dbReference>
<dbReference type="Gene3D" id="1.10.8.60">
    <property type="match status" value="1"/>
</dbReference>
<evidence type="ECO:0000259" key="6">
    <source>
        <dbReference type="PROSITE" id="PS50045"/>
    </source>
</evidence>
<dbReference type="InterPro" id="IPR003593">
    <property type="entry name" value="AAA+_ATPase"/>
</dbReference>